<evidence type="ECO:0000313" key="4">
    <source>
        <dbReference type="Proteomes" id="UP000198600"/>
    </source>
</evidence>
<dbReference type="RefSeq" id="WP_084381022.1">
    <property type="nucleotide sequence ID" value="NZ_LS483433.1"/>
</dbReference>
<evidence type="ECO:0000256" key="1">
    <source>
        <dbReference type="SAM" id="MobiDB-lite"/>
    </source>
</evidence>
<name>A0A1H2LWA0_9PSED</name>
<evidence type="ECO:0000313" key="3">
    <source>
        <dbReference type="EMBL" id="SDU85257.1"/>
    </source>
</evidence>
<feature type="compositionally biased region" description="Low complexity" evidence="1">
    <location>
        <begin position="90"/>
        <end position="102"/>
    </location>
</feature>
<dbReference type="AlphaFoldDB" id="A0A1H2LWA0"/>
<feature type="domain" description="HTH cro/C1-type" evidence="2">
    <location>
        <begin position="26"/>
        <end position="54"/>
    </location>
</feature>
<keyword evidence="4" id="KW-1185">Reference proteome</keyword>
<accession>A0A1H2LWA0</accession>
<dbReference type="InterPro" id="IPR001387">
    <property type="entry name" value="Cro/C1-type_HTH"/>
</dbReference>
<dbReference type="PROSITE" id="PS50943">
    <property type="entry name" value="HTH_CROC1"/>
    <property type="match status" value="1"/>
</dbReference>
<feature type="region of interest" description="Disordered" evidence="1">
    <location>
        <begin position="88"/>
        <end position="127"/>
    </location>
</feature>
<organism evidence="3 4">
    <name type="scientific">Pseudomonas mucidolens</name>
    <dbReference type="NCBI Taxonomy" id="46679"/>
    <lineage>
        <taxon>Bacteria</taxon>
        <taxon>Pseudomonadati</taxon>
        <taxon>Pseudomonadota</taxon>
        <taxon>Gammaproteobacteria</taxon>
        <taxon>Pseudomonadales</taxon>
        <taxon>Pseudomonadaceae</taxon>
        <taxon>Pseudomonas</taxon>
    </lineage>
</organism>
<dbReference type="OrthoDB" id="7003088at2"/>
<dbReference type="Pfam" id="PF01381">
    <property type="entry name" value="HTH_3"/>
    <property type="match status" value="1"/>
</dbReference>
<feature type="compositionally biased region" description="Polar residues" evidence="1">
    <location>
        <begin position="113"/>
        <end position="127"/>
    </location>
</feature>
<reference evidence="4" key="1">
    <citation type="submission" date="2016-10" db="EMBL/GenBank/DDBJ databases">
        <authorList>
            <person name="Varghese N."/>
            <person name="Submissions S."/>
        </authorList>
    </citation>
    <scope>NUCLEOTIDE SEQUENCE [LARGE SCALE GENOMIC DNA]</scope>
    <source>
        <strain evidence="4">LMG 2223</strain>
    </source>
</reference>
<evidence type="ECO:0000259" key="2">
    <source>
        <dbReference type="PROSITE" id="PS50943"/>
    </source>
</evidence>
<dbReference type="InterPro" id="IPR010982">
    <property type="entry name" value="Lambda_DNA-bd_dom_sf"/>
</dbReference>
<dbReference type="Gene3D" id="1.10.260.40">
    <property type="entry name" value="lambda repressor-like DNA-binding domains"/>
    <property type="match status" value="1"/>
</dbReference>
<dbReference type="Proteomes" id="UP000198600">
    <property type="component" value="Chromosome I"/>
</dbReference>
<dbReference type="GO" id="GO:0003677">
    <property type="term" value="F:DNA binding"/>
    <property type="evidence" value="ECO:0007669"/>
    <property type="project" value="InterPro"/>
</dbReference>
<dbReference type="SUPFAM" id="SSF47413">
    <property type="entry name" value="lambda repressor-like DNA-binding domains"/>
    <property type="match status" value="1"/>
</dbReference>
<dbReference type="STRING" id="46679.SAMN05216202_0584"/>
<dbReference type="CDD" id="cd00093">
    <property type="entry name" value="HTH_XRE"/>
    <property type="match status" value="1"/>
</dbReference>
<sequence>MSSLAMSSTVDQQIVLHQFTPRHSAQARAMLGWSQEDLARETGVAPQTIQRFERHADVNDETRLTLAFRLEAEGLVFFPGFAPGWGMNRPASSASQPAPGSARGFFSRLLGSTRASTGQTTPQPNGV</sequence>
<proteinExistence type="predicted"/>
<gene>
    <name evidence="3" type="ORF">SAMN05216202_0584</name>
</gene>
<dbReference type="EMBL" id="LT629802">
    <property type="protein sequence ID" value="SDU85257.1"/>
    <property type="molecule type" value="Genomic_DNA"/>
</dbReference>
<protein>
    <submittedName>
        <fullName evidence="3">Helix-turn-helix</fullName>
    </submittedName>
</protein>